<dbReference type="InterPro" id="IPR039859">
    <property type="entry name" value="PFA4/ZDH16/20/ERF2-like"/>
</dbReference>
<evidence type="ECO:0000313" key="11">
    <source>
        <dbReference type="Proteomes" id="UP001428341"/>
    </source>
</evidence>
<evidence type="ECO:0000256" key="4">
    <source>
        <dbReference type="ARBA" id="ARBA00022692"/>
    </source>
</evidence>
<evidence type="ECO:0000256" key="6">
    <source>
        <dbReference type="ARBA" id="ARBA00023136"/>
    </source>
</evidence>
<dbReference type="InterPro" id="IPR001594">
    <property type="entry name" value="Palmitoyltrfase_DHHC"/>
</dbReference>
<name>A0AAP0LW30_9ROSI</name>
<organism evidence="10 11">
    <name type="scientific">Citrus x changshan-huyou</name>
    <dbReference type="NCBI Taxonomy" id="2935761"/>
    <lineage>
        <taxon>Eukaryota</taxon>
        <taxon>Viridiplantae</taxon>
        <taxon>Streptophyta</taxon>
        <taxon>Embryophyta</taxon>
        <taxon>Tracheophyta</taxon>
        <taxon>Spermatophyta</taxon>
        <taxon>Magnoliopsida</taxon>
        <taxon>eudicotyledons</taxon>
        <taxon>Gunneridae</taxon>
        <taxon>Pentapetalae</taxon>
        <taxon>rosids</taxon>
        <taxon>malvids</taxon>
        <taxon>Sapindales</taxon>
        <taxon>Rutaceae</taxon>
        <taxon>Aurantioideae</taxon>
        <taxon>Citrus</taxon>
    </lineage>
</organism>
<feature type="domain" description="Palmitoyltransferase DHHC" evidence="9">
    <location>
        <begin position="160"/>
        <end position="314"/>
    </location>
</feature>
<evidence type="ECO:0000313" key="10">
    <source>
        <dbReference type="EMBL" id="KAK9188340.1"/>
    </source>
</evidence>
<evidence type="ECO:0000256" key="1">
    <source>
        <dbReference type="ARBA" id="ARBA00004127"/>
    </source>
</evidence>
<keyword evidence="7 8" id="KW-0012">Acyltransferase</keyword>
<comment type="domain">
    <text evidence="8">The DHHC domain is required for palmitoyltransferase activity.</text>
</comment>
<comment type="subcellular location">
    <subcellularLocation>
        <location evidence="1">Endomembrane system</location>
        <topology evidence="1">Multi-pass membrane protein</topology>
    </subcellularLocation>
</comment>
<feature type="transmembrane region" description="Helical" evidence="8">
    <location>
        <begin position="108"/>
        <end position="136"/>
    </location>
</feature>
<evidence type="ECO:0000256" key="8">
    <source>
        <dbReference type="RuleBase" id="RU079119"/>
    </source>
</evidence>
<evidence type="ECO:0000256" key="5">
    <source>
        <dbReference type="ARBA" id="ARBA00022989"/>
    </source>
</evidence>
<comment type="catalytic activity">
    <reaction evidence="8">
        <text>L-cysteinyl-[protein] + hexadecanoyl-CoA = S-hexadecanoyl-L-cysteinyl-[protein] + CoA</text>
        <dbReference type="Rhea" id="RHEA:36683"/>
        <dbReference type="Rhea" id="RHEA-COMP:10131"/>
        <dbReference type="Rhea" id="RHEA-COMP:11032"/>
        <dbReference type="ChEBI" id="CHEBI:29950"/>
        <dbReference type="ChEBI" id="CHEBI:57287"/>
        <dbReference type="ChEBI" id="CHEBI:57379"/>
        <dbReference type="ChEBI" id="CHEBI:74151"/>
        <dbReference type="EC" id="2.3.1.225"/>
    </reaction>
</comment>
<keyword evidence="3 8" id="KW-0808">Transferase</keyword>
<dbReference type="PANTHER" id="PTHR12246">
    <property type="entry name" value="PALMITOYLTRANSFERASE ZDHHC16"/>
    <property type="match status" value="1"/>
</dbReference>
<evidence type="ECO:0000259" key="9">
    <source>
        <dbReference type="Pfam" id="PF01529"/>
    </source>
</evidence>
<dbReference type="PROSITE" id="PS50216">
    <property type="entry name" value="DHHC"/>
    <property type="match status" value="1"/>
</dbReference>
<dbReference type="EC" id="2.3.1.225" evidence="8"/>
<comment type="caution">
    <text evidence="10">The sequence shown here is derived from an EMBL/GenBank/DDBJ whole genome shotgun (WGS) entry which is preliminary data.</text>
</comment>
<sequence length="354" mass="39777">MLIKPPFAFFGKSRGIYAHQEHYVTTIDKDNEPTCWGCGLHLVLPSYTPTFKCGWCGAITSLNLQKHESKWFKWRRLRDRCFVCVLFGFMGFVICGGVWTVHPVVFSISYFCGIFHLVITICLSVSTLSMFCLAAFRCPGASPLVLWGSYPLVGKGDLENYTFCHYCSKPKSPRTHHCRSCGMCVLDMDHHCPFIGNCVGAANHRYFIIFLISAVVSTIYVAIMSVTAGLHIWSPLSIRSHAPSNVVGTDLAMRFVKEIIIALLNSALLMSSRGLLLVYLFVSSISVNLGLSVLLWQQLFYIYEGKTYLSHLNSQGGDGADQKDCQNILRFFGCPYSVSRYLPVVRDSEKRHTK</sequence>
<keyword evidence="11" id="KW-1185">Reference proteome</keyword>
<dbReference type="AlphaFoldDB" id="A0AAP0LW30"/>
<feature type="transmembrane region" description="Helical" evidence="8">
    <location>
        <begin position="276"/>
        <end position="296"/>
    </location>
</feature>
<keyword evidence="4 8" id="KW-0812">Transmembrane</keyword>
<feature type="transmembrane region" description="Helical" evidence="8">
    <location>
        <begin position="81"/>
        <end position="102"/>
    </location>
</feature>
<evidence type="ECO:0000256" key="3">
    <source>
        <dbReference type="ARBA" id="ARBA00022679"/>
    </source>
</evidence>
<dbReference type="GO" id="GO:0012505">
    <property type="term" value="C:endomembrane system"/>
    <property type="evidence" value="ECO:0007669"/>
    <property type="project" value="UniProtKB-SubCell"/>
</dbReference>
<dbReference type="Pfam" id="PF01529">
    <property type="entry name" value="DHHC"/>
    <property type="match status" value="1"/>
</dbReference>
<evidence type="ECO:0000256" key="7">
    <source>
        <dbReference type="ARBA" id="ARBA00023315"/>
    </source>
</evidence>
<dbReference type="EMBL" id="JBCGBO010000007">
    <property type="protein sequence ID" value="KAK9188340.1"/>
    <property type="molecule type" value="Genomic_DNA"/>
</dbReference>
<gene>
    <name evidence="10" type="ORF">WN944_019741</name>
</gene>
<comment type="similarity">
    <text evidence="2 8">Belongs to the DHHC palmitoyltransferase family.</text>
</comment>
<evidence type="ECO:0000256" key="2">
    <source>
        <dbReference type="ARBA" id="ARBA00008574"/>
    </source>
</evidence>
<proteinExistence type="inferred from homology"/>
<accession>A0AAP0LW30</accession>
<protein>
    <recommendedName>
        <fullName evidence="8">S-acyltransferase</fullName>
        <ecNumber evidence="8">2.3.1.225</ecNumber>
    </recommendedName>
    <alternativeName>
        <fullName evidence="8">Palmitoyltransferase</fullName>
    </alternativeName>
</protein>
<feature type="transmembrane region" description="Helical" evidence="8">
    <location>
        <begin position="206"/>
        <end position="233"/>
    </location>
</feature>
<keyword evidence="5 8" id="KW-1133">Transmembrane helix</keyword>
<dbReference type="GO" id="GO:0019706">
    <property type="term" value="F:protein-cysteine S-palmitoyltransferase activity"/>
    <property type="evidence" value="ECO:0007669"/>
    <property type="project" value="UniProtKB-EC"/>
</dbReference>
<dbReference type="Proteomes" id="UP001428341">
    <property type="component" value="Unassembled WGS sequence"/>
</dbReference>
<reference evidence="10 11" key="1">
    <citation type="submission" date="2024-05" db="EMBL/GenBank/DDBJ databases">
        <title>Haplotype-resolved chromosome-level genome assembly of Huyou (Citrus changshanensis).</title>
        <authorList>
            <person name="Miao C."/>
            <person name="Chen W."/>
            <person name="Wu Y."/>
            <person name="Wang L."/>
            <person name="Zhao S."/>
            <person name="Grierson D."/>
            <person name="Xu C."/>
            <person name="Chen K."/>
        </authorList>
    </citation>
    <scope>NUCLEOTIDE SEQUENCE [LARGE SCALE GENOMIC DNA]</scope>
    <source>
        <strain evidence="10">01-14</strain>
        <tissue evidence="10">Leaf</tissue>
    </source>
</reference>
<keyword evidence="6 8" id="KW-0472">Membrane</keyword>